<reference evidence="1" key="1">
    <citation type="submission" date="2023-08" db="EMBL/GenBank/DDBJ databases">
        <authorList>
            <person name="Messyasz A."/>
            <person name="Mannisto M.K."/>
            <person name="Kerkhof L.J."/>
            <person name="Haggblom M."/>
        </authorList>
    </citation>
    <scope>NUCLEOTIDE SEQUENCE</scope>
    <source>
        <strain evidence="1">M8UP39</strain>
    </source>
</reference>
<dbReference type="Pfam" id="PF22668">
    <property type="entry name" value="DUF7009"/>
    <property type="match status" value="1"/>
</dbReference>
<dbReference type="KEGG" id="tgi:RBB81_12840"/>
<reference evidence="1" key="2">
    <citation type="journal article" date="2024" name="Environ. Microbiol.">
        <title>Genome analysis and description of Tunturibacter gen. nov. expands the diversity of Terriglobia in tundra soils.</title>
        <authorList>
            <person name="Messyasz A."/>
            <person name="Mannisto M.K."/>
            <person name="Kerkhof L.J."/>
            <person name="Haggblom M.M."/>
        </authorList>
    </citation>
    <scope>NUCLEOTIDE SEQUENCE</scope>
    <source>
        <strain evidence="1">M8UP39</strain>
    </source>
</reference>
<gene>
    <name evidence="1" type="ORF">RBB81_12840</name>
</gene>
<evidence type="ECO:0000313" key="1">
    <source>
        <dbReference type="EMBL" id="XCB20486.1"/>
    </source>
</evidence>
<proteinExistence type="predicted"/>
<accession>A0AAU7YVW2</accession>
<dbReference type="EMBL" id="CP132938">
    <property type="protein sequence ID" value="XCB20486.1"/>
    <property type="molecule type" value="Genomic_DNA"/>
</dbReference>
<name>A0AAU7YVW2_9BACT</name>
<sequence length="130" mass="14295">MKIRIQGNSLRIRVGRSELAHFLHEGRIEDTIRFTPAPEARLTYALEVSPGATQTRVRYSPQEVAVILAPRQVVQWSLETEVGVYTQVPIGAGASLEVIVEKDFACLDRSDEGNKDTFANPLAGTDCQVG</sequence>
<dbReference type="InterPro" id="IPR053825">
    <property type="entry name" value="DUF7009"/>
</dbReference>
<dbReference type="RefSeq" id="WP_353070905.1">
    <property type="nucleotide sequence ID" value="NZ_CP132938.1"/>
</dbReference>
<protein>
    <submittedName>
        <fullName evidence="1">Uncharacterized protein</fullName>
    </submittedName>
</protein>
<dbReference type="AlphaFoldDB" id="A0AAU7YVW2"/>
<organism evidence="1">
    <name type="scientific">Tunturiibacter gelidiferens</name>
    <dbReference type="NCBI Taxonomy" id="3069689"/>
    <lineage>
        <taxon>Bacteria</taxon>
        <taxon>Pseudomonadati</taxon>
        <taxon>Acidobacteriota</taxon>
        <taxon>Terriglobia</taxon>
        <taxon>Terriglobales</taxon>
        <taxon>Acidobacteriaceae</taxon>
        <taxon>Tunturiibacter</taxon>
    </lineage>
</organism>